<comment type="caution">
    <text evidence="1">The sequence shown here is derived from an EMBL/GenBank/DDBJ whole genome shotgun (WGS) entry which is preliminary data.</text>
</comment>
<sequence>MPCPAPPARHSPARTEIPVELFTTWRTWDQARAAIAESGAAPGDLAVLDRAAAAAQRWHGDQTRPTGAPYLEHLLEAVEVLVRGRGVTDAFILAAALLHDVVEDTGATARDVEAEFGPWVGELVEWVTKPPSDGLGRQARRAAKTAYLRRLRDAPREAILVKLADRASNVQTLDRMPPDFQRRYYAETCTYIVPLAELPTRGDPWFAEWYATWRARFAHLR</sequence>
<evidence type="ECO:0000313" key="2">
    <source>
        <dbReference type="Proteomes" id="UP001500266"/>
    </source>
</evidence>
<dbReference type="InterPro" id="IPR052194">
    <property type="entry name" value="MESH1"/>
</dbReference>
<organism evidence="1 2">
    <name type="scientific">Actinomadura keratinilytica</name>
    <dbReference type="NCBI Taxonomy" id="547461"/>
    <lineage>
        <taxon>Bacteria</taxon>
        <taxon>Bacillati</taxon>
        <taxon>Actinomycetota</taxon>
        <taxon>Actinomycetes</taxon>
        <taxon>Streptosporangiales</taxon>
        <taxon>Thermomonosporaceae</taxon>
        <taxon>Actinomadura</taxon>
    </lineage>
</organism>
<dbReference type="PANTHER" id="PTHR46246:SF1">
    <property type="entry name" value="GUANOSINE-3',5'-BIS(DIPHOSPHATE) 3'-PYROPHOSPHOHYDROLASE MESH1"/>
    <property type="match status" value="1"/>
</dbReference>
<dbReference type="EMBL" id="BAABDO010000004">
    <property type="protein sequence ID" value="GAA4129056.1"/>
    <property type="molecule type" value="Genomic_DNA"/>
</dbReference>
<keyword evidence="2" id="KW-1185">Reference proteome</keyword>
<dbReference type="Pfam" id="PF13328">
    <property type="entry name" value="HD_4"/>
    <property type="match status" value="1"/>
</dbReference>
<protein>
    <recommendedName>
        <fullName evidence="3">Bifunctional (P)ppGpp synthetase/guanosine-3',5'-bis(Diphosphate) 3'-pyrophosphohydrolase</fullName>
    </recommendedName>
</protein>
<evidence type="ECO:0000313" key="1">
    <source>
        <dbReference type="EMBL" id="GAA4129056.1"/>
    </source>
</evidence>
<accession>A0ABP7Y1L7</accession>
<dbReference type="PANTHER" id="PTHR46246">
    <property type="entry name" value="GUANOSINE-3',5'-BIS(DIPHOSPHATE) 3'-PYROPHOSPHOHYDROLASE MESH1"/>
    <property type="match status" value="1"/>
</dbReference>
<dbReference type="SUPFAM" id="SSF109604">
    <property type="entry name" value="HD-domain/PDEase-like"/>
    <property type="match status" value="1"/>
</dbReference>
<gene>
    <name evidence="1" type="ORF">GCM10022416_05310</name>
</gene>
<dbReference type="Proteomes" id="UP001500266">
    <property type="component" value="Unassembled WGS sequence"/>
</dbReference>
<evidence type="ECO:0008006" key="3">
    <source>
        <dbReference type="Google" id="ProtNLM"/>
    </source>
</evidence>
<dbReference type="Gene3D" id="1.10.3210.10">
    <property type="entry name" value="Hypothetical protein af1432"/>
    <property type="match status" value="1"/>
</dbReference>
<reference evidence="2" key="1">
    <citation type="journal article" date="2019" name="Int. J. Syst. Evol. Microbiol.">
        <title>The Global Catalogue of Microorganisms (GCM) 10K type strain sequencing project: providing services to taxonomists for standard genome sequencing and annotation.</title>
        <authorList>
            <consortium name="The Broad Institute Genomics Platform"/>
            <consortium name="The Broad Institute Genome Sequencing Center for Infectious Disease"/>
            <person name="Wu L."/>
            <person name="Ma J."/>
        </authorList>
    </citation>
    <scope>NUCLEOTIDE SEQUENCE [LARGE SCALE GENOMIC DNA]</scope>
    <source>
        <strain evidence="2">JCM 17316</strain>
    </source>
</reference>
<name>A0ABP7Y1L7_9ACTN</name>
<proteinExistence type="predicted"/>